<dbReference type="RefSeq" id="XP_033420738.1">
    <property type="nucleotide sequence ID" value="XM_033566673.1"/>
</dbReference>
<dbReference type="GeneID" id="54324680"/>
<dbReference type="AlphaFoldDB" id="A0A5M9M718"/>
<sequence>MSSGGGGDRFPLIEPAVIFLPYIPLGSDVASSAGIQHVSIFLAIRPELYGGVISKFSPSTCQYHRIHVLRHRPATCGSQPQWDQVLAAFTSTTTFISEQIAAVGLRWHLHFAQRCTGMPSSLATVFSVTILRYALCPGIWACGQIQINSTFLATPRIPTLVAVD</sequence>
<comment type="caution">
    <text evidence="1">The sequence shown here is derived from an EMBL/GenBank/DDBJ whole genome shotgun (WGS) entry which is preliminary data.</text>
</comment>
<reference evidence="1 2" key="1">
    <citation type="submission" date="2019-08" db="EMBL/GenBank/DDBJ databases">
        <title>The genome sequence of a newly discovered highly antifungal drug resistant Aspergillus species, Aspergillus tanneri NIH 1004.</title>
        <authorList>
            <person name="Mounaud S."/>
            <person name="Singh I."/>
            <person name="Joardar V."/>
            <person name="Pakala S."/>
            <person name="Pakala S."/>
            <person name="Venepally P."/>
            <person name="Chung J.K."/>
            <person name="Losada L."/>
            <person name="Nierman W.C."/>
        </authorList>
    </citation>
    <scope>NUCLEOTIDE SEQUENCE [LARGE SCALE GENOMIC DNA]</scope>
    <source>
        <strain evidence="1 2">NIH1004</strain>
    </source>
</reference>
<evidence type="ECO:0000313" key="2">
    <source>
        <dbReference type="Proteomes" id="UP000324241"/>
    </source>
</evidence>
<dbReference type="EMBL" id="QUQM01000013">
    <property type="protein sequence ID" value="KAA8641376.1"/>
    <property type="molecule type" value="Genomic_DNA"/>
</dbReference>
<protein>
    <submittedName>
        <fullName evidence="1">Uncharacterized protein</fullName>
    </submittedName>
</protein>
<dbReference type="Proteomes" id="UP000324241">
    <property type="component" value="Unassembled WGS sequence"/>
</dbReference>
<accession>A0A5M9M718</accession>
<gene>
    <name evidence="1" type="ORF">ATNIH1004_001978</name>
</gene>
<evidence type="ECO:0000313" key="1">
    <source>
        <dbReference type="EMBL" id="KAA8641376.1"/>
    </source>
</evidence>
<proteinExistence type="predicted"/>
<name>A0A5M9M718_9EURO</name>
<organism evidence="1 2">
    <name type="scientific">Aspergillus tanneri</name>
    <dbReference type="NCBI Taxonomy" id="1220188"/>
    <lineage>
        <taxon>Eukaryota</taxon>
        <taxon>Fungi</taxon>
        <taxon>Dikarya</taxon>
        <taxon>Ascomycota</taxon>
        <taxon>Pezizomycotina</taxon>
        <taxon>Eurotiomycetes</taxon>
        <taxon>Eurotiomycetidae</taxon>
        <taxon>Eurotiales</taxon>
        <taxon>Aspergillaceae</taxon>
        <taxon>Aspergillus</taxon>
        <taxon>Aspergillus subgen. Circumdati</taxon>
    </lineage>
</organism>